<evidence type="ECO:0000313" key="3">
    <source>
        <dbReference type="Proteomes" id="UP000001600"/>
    </source>
</evidence>
<dbReference type="RefSeq" id="WP_012649568.1">
    <property type="nucleotide sequence ID" value="NC_011983.1"/>
</dbReference>
<dbReference type="HOGENOM" id="CLU_113195_1_0_5"/>
<evidence type="ECO:0000256" key="1">
    <source>
        <dbReference type="SAM" id="Phobius"/>
    </source>
</evidence>
<evidence type="ECO:0000313" key="2">
    <source>
        <dbReference type="EMBL" id="ACM29243.1"/>
    </source>
</evidence>
<keyword evidence="1" id="KW-1133">Transmembrane helix</keyword>
<dbReference type="STRING" id="311403.Arad_7822"/>
<evidence type="ECO:0008006" key="4">
    <source>
        <dbReference type="Google" id="ProtNLM"/>
    </source>
</evidence>
<keyword evidence="1" id="KW-0812">Transmembrane</keyword>
<dbReference type="AlphaFoldDB" id="B9JNW2"/>
<sequence length="174" mass="19441">MVAQVSHPNAMTETALSGMHDIALPPPVSWMPQTFGWALLGLILLAGLAIAAFRWFRNYRANAYRREALLLLKNIEVRLRHEEAFGDTICEVAELLKRTALATWPREKVAALSGREWVDFLDQQNDGKTGDVLKQLLNDAEYRSHSDLGTRSPAAGADLITAARKWIEQHHVSA</sequence>
<dbReference type="EMBL" id="CP000629">
    <property type="protein sequence ID" value="ACM29243.1"/>
    <property type="molecule type" value="Genomic_DNA"/>
</dbReference>
<protein>
    <recommendedName>
        <fullName evidence="4">DUF4381 domain-containing protein</fullName>
    </recommendedName>
</protein>
<dbReference type="eggNOG" id="COG2304">
    <property type="taxonomic scope" value="Bacteria"/>
</dbReference>
<keyword evidence="1" id="KW-0472">Membrane</keyword>
<dbReference type="Pfam" id="PF14316">
    <property type="entry name" value="DUF4381"/>
    <property type="match status" value="1"/>
</dbReference>
<dbReference type="InterPro" id="IPR025489">
    <property type="entry name" value="DUF4381"/>
</dbReference>
<dbReference type="Proteomes" id="UP000001600">
    <property type="component" value="Chromosome 2"/>
</dbReference>
<organism evidence="2 3">
    <name type="scientific">Rhizobium rhizogenes (strain K84 / ATCC BAA-868)</name>
    <name type="common">Agrobacterium radiobacter</name>
    <dbReference type="NCBI Taxonomy" id="311403"/>
    <lineage>
        <taxon>Bacteria</taxon>
        <taxon>Pseudomonadati</taxon>
        <taxon>Pseudomonadota</taxon>
        <taxon>Alphaproteobacteria</taxon>
        <taxon>Hyphomicrobiales</taxon>
        <taxon>Rhizobiaceae</taxon>
        <taxon>Rhizobium/Agrobacterium group</taxon>
        <taxon>Rhizobium</taxon>
    </lineage>
</organism>
<dbReference type="KEGG" id="ara:Arad_7822"/>
<accession>B9JNW2</accession>
<feature type="transmembrane region" description="Helical" evidence="1">
    <location>
        <begin position="35"/>
        <end position="56"/>
    </location>
</feature>
<gene>
    <name evidence="2" type="ordered locus">Arad_7822</name>
</gene>
<proteinExistence type="predicted"/>
<name>B9JNW2_RHIR8</name>
<reference evidence="2 3" key="1">
    <citation type="journal article" date="2009" name="J. Bacteriol.">
        <title>Genome sequences of three Agrobacterium biovars help elucidate the evolution of multichromosome genomes in bacteria.</title>
        <authorList>
            <person name="Slater S.C."/>
            <person name="Goldman B.S."/>
            <person name="Goodner B."/>
            <person name="Setubal J.C."/>
            <person name="Farrand S.K."/>
            <person name="Nester E.W."/>
            <person name="Burr T.J."/>
            <person name="Banta L."/>
            <person name="Dickerman A.W."/>
            <person name="Paulsen I."/>
            <person name="Otten L."/>
            <person name="Suen G."/>
            <person name="Welch R."/>
            <person name="Almeida N.F."/>
            <person name="Arnold F."/>
            <person name="Burton O.T."/>
            <person name="Du Z."/>
            <person name="Ewing A."/>
            <person name="Godsy E."/>
            <person name="Heisel S."/>
            <person name="Houmiel K.L."/>
            <person name="Jhaveri J."/>
            <person name="Lu J."/>
            <person name="Miller N.M."/>
            <person name="Norton S."/>
            <person name="Chen Q."/>
            <person name="Phoolcharoen W."/>
            <person name="Ohlin V."/>
            <person name="Ondrusek D."/>
            <person name="Pride N."/>
            <person name="Stricklin S.L."/>
            <person name="Sun J."/>
            <person name="Wheeler C."/>
            <person name="Wilson L."/>
            <person name="Zhu H."/>
            <person name="Wood D.W."/>
        </authorList>
    </citation>
    <scope>NUCLEOTIDE SEQUENCE [LARGE SCALE GENOMIC DNA]</scope>
    <source>
        <strain evidence="3">K84 / ATCC BAA-868</strain>
    </source>
</reference>